<proteinExistence type="predicted"/>
<organism evidence="2 3">
    <name type="scientific">Heterocephalus glaber</name>
    <name type="common">Naked mole rat</name>
    <dbReference type="NCBI Taxonomy" id="10181"/>
    <lineage>
        <taxon>Eukaryota</taxon>
        <taxon>Metazoa</taxon>
        <taxon>Chordata</taxon>
        <taxon>Craniata</taxon>
        <taxon>Vertebrata</taxon>
        <taxon>Euteleostomi</taxon>
        <taxon>Mammalia</taxon>
        <taxon>Eutheria</taxon>
        <taxon>Euarchontoglires</taxon>
        <taxon>Glires</taxon>
        <taxon>Rodentia</taxon>
        <taxon>Hystricomorpha</taxon>
        <taxon>Bathyergidae</taxon>
        <taxon>Heterocephalus</taxon>
    </lineage>
</organism>
<gene>
    <name evidence="2" type="ORF">GW7_14792</name>
</gene>
<feature type="compositionally biased region" description="Polar residues" evidence="1">
    <location>
        <begin position="13"/>
        <end position="22"/>
    </location>
</feature>
<evidence type="ECO:0000313" key="2">
    <source>
        <dbReference type="EMBL" id="EHB04090.1"/>
    </source>
</evidence>
<protein>
    <submittedName>
        <fullName evidence="2">Uncharacterized protein</fullName>
    </submittedName>
</protein>
<evidence type="ECO:0000256" key="1">
    <source>
        <dbReference type="SAM" id="MobiDB-lite"/>
    </source>
</evidence>
<dbReference type="EMBL" id="JH168403">
    <property type="protein sequence ID" value="EHB04090.1"/>
    <property type="molecule type" value="Genomic_DNA"/>
</dbReference>
<evidence type="ECO:0000313" key="3">
    <source>
        <dbReference type="Proteomes" id="UP000006813"/>
    </source>
</evidence>
<dbReference type="InParanoid" id="G5B479"/>
<reference evidence="2 3" key="1">
    <citation type="journal article" date="2011" name="Nature">
        <title>Genome sequencing reveals insights into physiology and longevity of the naked mole rat.</title>
        <authorList>
            <person name="Kim E.B."/>
            <person name="Fang X."/>
            <person name="Fushan A.A."/>
            <person name="Huang Z."/>
            <person name="Lobanov A.V."/>
            <person name="Han L."/>
            <person name="Marino S.M."/>
            <person name="Sun X."/>
            <person name="Turanov A.A."/>
            <person name="Yang P."/>
            <person name="Yim S.H."/>
            <person name="Zhao X."/>
            <person name="Kasaikina M.V."/>
            <person name="Stoletzki N."/>
            <person name="Peng C."/>
            <person name="Polak P."/>
            <person name="Xiong Z."/>
            <person name="Kiezun A."/>
            <person name="Zhu Y."/>
            <person name="Chen Y."/>
            <person name="Kryukov G.V."/>
            <person name="Zhang Q."/>
            <person name="Peshkin L."/>
            <person name="Yang L."/>
            <person name="Bronson R.T."/>
            <person name="Buffenstein R."/>
            <person name="Wang B."/>
            <person name="Han C."/>
            <person name="Li Q."/>
            <person name="Chen L."/>
            <person name="Zhao W."/>
            <person name="Sunyaev S.R."/>
            <person name="Park T.J."/>
            <person name="Zhang G."/>
            <person name="Wang J."/>
            <person name="Gladyshev V.N."/>
        </authorList>
    </citation>
    <scope>NUCLEOTIDE SEQUENCE [LARGE SCALE GENOMIC DNA]</scope>
</reference>
<feature type="region of interest" description="Disordered" evidence="1">
    <location>
        <begin position="1"/>
        <end position="34"/>
    </location>
</feature>
<name>G5B479_HETGA</name>
<accession>G5B479</accession>
<dbReference type="Proteomes" id="UP000006813">
    <property type="component" value="Unassembled WGS sequence"/>
</dbReference>
<dbReference type="AlphaFoldDB" id="G5B479"/>
<sequence>MGTELWVSDIPQLDQSQHQEQALTPHGKDSQAKRSALEVPCHVCGCLRNKPGNNGNAVSAATGQPSPHHLCTGPRGMGAFSKRWEIRPLEAEVSLSSPPSP</sequence>